<dbReference type="EMBL" id="CP001801">
    <property type="protein sequence ID" value="ACX97216.1"/>
    <property type="molecule type" value="Genomic_DNA"/>
</dbReference>
<organism evidence="1 2">
    <name type="scientific">Halothiobacillus neapolitanus (strain ATCC 23641 / DSM 15147 / CIP 104769 / NCIMB 8539 / c2)</name>
    <name type="common">Thiobacillus neapolitanus</name>
    <dbReference type="NCBI Taxonomy" id="555778"/>
    <lineage>
        <taxon>Bacteria</taxon>
        <taxon>Pseudomonadati</taxon>
        <taxon>Pseudomonadota</taxon>
        <taxon>Gammaproteobacteria</taxon>
        <taxon>Chromatiales</taxon>
        <taxon>Halothiobacillaceae</taxon>
        <taxon>Halothiobacillus</taxon>
    </lineage>
</organism>
<dbReference type="eggNOG" id="COG4831">
    <property type="taxonomic scope" value="Bacteria"/>
</dbReference>
<dbReference type="STRING" id="555778.Hneap_2407"/>
<dbReference type="KEGG" id="hna:Hneap_2407"/>
<dbReference type="RefSeq" id="WP_012825247.1">
    <property type="nucleotide sequence ID" value="NC_013422.1"/>
</dbReference>
<reference evidence="1 2" key="1">
    <citation type="submission" date="2009-10" db="EMBL/GenBank/DDBJ databases">
        <title>Complete sequence of Halothiobacillus neapolitanus c2.</title>
        <authorList>
            <consortium name="US DOE Joint Genome Institute"/>
            <person name="Lucas S."/>
            <person name="Copeland A."/>
            <person name="Lapidus A."/>
            <person name="Glavina del Rio T."/>
            <person name="Tice H."/>
            <person name="Bruce D."/>
            <person name="Goodwin L."/>
            <person name="Pitluck S."/>
            <person name="Davenport K."/>
            <person name="Brettin T."/>
            <person name="Detter J.C."/>
            <person name="Han C."/>
            <person name="Tapia R."/>
            <person name="Larimer F."/>
            <person name="Land M."/>
            <person name="Hauser L."/>
            <person name="Kyrpides N."/>
            <person name="Mikhailova N."/>
            <person name="Kerfeld C."/>
            <person name="Cannon G."/>
            <person name="Heinhort S."/>
        </authorList>
    </citation>
    <scope>NUCLEOTIDE SEQUENCE [LARGE SCALE GENOMIC DNA]</scope>
    <source>
        <strain evidence="2">ATCC 23641 / c2</strain>
    </source>
</reference>
<dbReference type="AlphaFoldDB" id="D0KXM8"/>
<proteinExistence type="predicted"/>
<accession>D0KXM8</accession>
<evidence type="ECO:0008006" key="3">
    <source>
        <dbReference type="Google" id="ProtNLM"/>
    </source>
</evidence>
<name>D0KXM8_HALNC</name>
<keyword evidence="2" id="KW-1185">Reference proteome</keyword>
<evidence type="ECO:0000313" key="2">
    <source>
        <dbReference type="Proteomes" id="UP000009102"/>
    </source>
</evidence>
<gene>
    <name evidence="1" type="ordered locus">Hneap_2407</name>
</gene>
<evidence type="ECO:0000313" key="1">
    <source>
        <dbReference type="EMBL" id="ACX97216.1"/>
    </source>
</evidence>
<sequence length="124" mass="13885">MRYIGKLMKMPGVIAAGYFTYKGEIRDYMGSLSKTEAQRLAAMCYANLRMVRMQGNMLEALTAYKPNQEYCGLHSANGWIVRGAQKSICVVSDSFCILNNIDGSLNAILHLMLNETKEAQDHLI</sequence>
<protein>
    <recommendedName>
        <fullName evidence="3">Roadblock/LC7 family protein</fullName>
    </recommendedName>
</protein>
<dbReference type="HOGENOM" id="CLU_170985_0_0_6"/>
<dbReference type="InterPro" id="IPR018685">
    <property type="entry name" value="DUF2173"/>
</dbReference>
<dbReference type="Proteomes" id="UP000009102">
    <property type="component" value="Chromosome"/>
</dbReference>
<dbReference type="Pfam" id="PF09941">
    <property type="entry name" value="DUF2173"/>
    <property type="match status" value="1"/>
</dbReference>